<dbReference type="InterPro" id="IPR004545">
    <property type="entry name" value="PA2G4"/>
</dbReference>
<evidence type="ECO:0000259" key="3">
    <source>
        <dbReference type="Pfam" id="PF00557"/>
    </source>
</evidence>
<reference evidence="4" key="1">
    <citation type="submission" date="2020-11" db="EMBL/GenBank/DDBJ databases">
        <authorList>
            <person name="Tran Van P."/>
        </authorList>
    </citation>
    <scope>NUCLEOTIDE SEQUENCE</scope>
</reference>
<dbReference type="Gene3D" id="1.10.10.10">
    <property type="entry name" value="Winged helix-like DNA-binding domain superfamily/Winged helix DNA-binding domain"/>
    <property type="match status" value="1"/>
</dbReference>
<feature type="compositionally biased region" description="Basic residues" evidence="2">
    <location>
        <begin position="361"/>
        <end position="373"/>
    </location>
</feature>
<comment type="similarity">
    <text evidence="1">Belongs to the peptidase M24 family.</text>
</comment>
<dbReference type="Gene3D" id="3.90.230.10">
    <property type="entry name" value="Creatinase/methionine aminopeptidase superfamily"/>
    <property type="match status" value="1"/>
</dbReference>
<name>A0A7R9QC94_9ACAR</name>
<feature type="domain" description="Peptidase M24" evidence="3">
    <location>
        <begin position="20"/>
        <end position="229"/>
    </location>
</feature>
<dbReference type="CDD" id="cd01089">
    <property type="entry name" value="PA2G4-like"/>
    <property type="match status" value="1"/>
</dbReference>
<dbReference type="NCBIfam" id="TIGR00495">
    <property type="entry name" value="crvDNA_42K"/>
    <property type="match status" value="1"/>
</dbReference>
<dbReference type="InterPro" id="IPR047113">
    <property type="entry name" value="PA2G4/ARX1"/>
</dbReference>
<accession>A0A7R9QC94</accession>
<gene>
    <name evidence="4" type="ORF">ONB1V03_LOCUS2620</name>
</gene>
<sequence>MADKESSEEKTIAQDLVVTKYKMAGEMVNRVLKQLIEKCKAEESVRNLCELGDNGINDETSKVFKKEKDLKKGIAFPTCVSVNNTICHFSPLKSEVDYVLKDGDVVKLDLGAHIDGFIAVVAHTLVVGASNEAKVDGRKADVILAAHLAAEAALRLVRPGSENNAVTDAIQKVSESFKCKPISGMLSHQLKQFRIDGEKSIIQNPTEAQKKDHEKCEFEVNEVYAIDVLISTGEGKGRELDSKTTVYKKTDEVYQLKMKASRAFYSDVDKRFGSMPFTLRAFEEEKKARMGVLECVNHKLLEPFTVLYEKDTEFVAQFKFTVLLMPSGSHKITGLPIDTSFLKSEFNIEDDSIKALLNRGVGHKGGKKKKKSTPKTTTDTTGDKVVNNGVNSAKSED</sequence>
<evidence type="ECO:0000256" key="2">
    <source>
        <dbReference type="SAM" id="MobiDB-lite"/>
    </source>
</evidence>
<dbReference type="EMBL" id="CAJPVJ010000639">
    <property type="protein sequence ID" value="CAG2163036.1"/>
    <property type="molecule type" value="Genomic_DNA"/>
</dbReference>
<evidence type="ECO:0000313" key="5">
    <source>
        <dbReference type="Proteomes" id="UP000728032"/>
    </source>
</evidence>
<evidence type="ECO:0000256" key="1">
    <source>
        <dbReference type="ARBA" id="ARBA00007319"/>
    </source>
</evidence>
<feature type="region of interest" description="Disordered" evidence="2">
    <location>
        <begin position="361"/>
        <end position="397"/>
    </location>
</feature>
<organism evidence="4">
    <name type="scientific">Oppiella nova</name>
    <dbReference type="NCBI Taxonomy" id="334625"/>
    <lineage>
        <taxon>Eukaryota</taxon>
        <taxon>Metazoa</taxon>
        <taxon>Ecdysozoa</taxon>
        <taxon>Arthropoda</taxon>
        <taxon>Chelicerata</taxon>
        <taxon>Arachnida</taxon>
        <taxon>Acari</taxon>
        <taxon>Acariformes</taxon>
        <taxon>Sarcoptiformes</taxon>
        <taxon>Oribatida</taxon>
        <taxon>Brachypylina</taxon>
        <taxon>Oppioidea</taxon>
        <taxon>Oppiidae</taxon>
        <taxon>Oppiella</taxon>
    </lineage>
</organism>
<proteinExistence type="inferred from homology"/>
<dbReference type="SUPFAM" id="SSF55920">
    <property type="entry name" value="Creatinase/aminopeptidase"/>
    <property type="match status" value="1"/>
</dbReference>
<dbReference type="AlphaFoldDB" id="A0A7R9QC94"/>
<dbReference type="PANTHER" id="PTHR10804:SF11">
    <property type="entry name" value="PROLIFERATION-ASSOCIATED PROTEIN 2G4"/>
    <property type="match status" value="1"/>
</dbReference>
<dbReference type="InterPro" id="IPR000994">
    <property type="entry name" value="Pept_M24"/>
</dbReference>
<keyword evidence="5" id="KW-1185">Reference proteome</keyword>
<dbReference type="EMBL" id="OC915464">
    <property type="protein sequence ID" value="CAD7640560.1"/>
    <property type="molecule type" value="Genomic_DNA"/>
</dbReference>
<evidence type="ECO:0000313" key="4">
    <source>
        <dbReference type="EMBL" id="CAD7640560.1"/>
    </source>
</evidence>
<feature type="compositionally biased region" description="Low complexity" evidence="2">
    <location>
        <begin position="374"/>
        <end position="384"/>
    </location>
</feature>
<dbReference type="PANTHER" id="PTHR10804">
    <property type="entry name" value="PROTEASE FAMILY M24 METHIONYL AMINOPEPTIDASE, AMINOPEPTIDASE P"/>
    <property type="match status" value="1"/>
</dbReference>
<dbReference type="Pfam" id="PF00557">
    <property type="entry name" value="Peptidase_M24"/>
    <property type="match status" value="1"/>
</dbReference>
<dbReference type="Proteomes" id="UP000728032">
    <property type="component" value="Unassembled WGS sequence"/>
</dbReference>
<dbReference type="FunFam" id="3.90.230.10:FF:000013">
    <property type="entry name" value="DNA-binding protein, 42 kDa"/>
    <property type="match status" value="1"/>
</dbReference>
<dbReference type="OrthoDB" id="5876363at2759"/>
<dbReference type="InterPro" id="IPR036390">
    <property type="entry name" value="WH_DNA-bd_sf"/>
</dbReference>
<dbReference type="FunFam" id="1.10.10.10:FF:000029">
    <property type="entry name" value="Proliferation-associated 2G4, a"/>
    <property type="match status" value="1"/>
</dbReference>
<protein>
    <recommendedName>
        <fullName evidence="3">Peptidase M24 domain-containing protein</fullName>
    </recommendedName>
</protein>
<feature type="compositionally biased region" description="Polar residues" evidence="2">
    <location>
        <begin position="388"/>
        <end position="397"/>
    </location>
</feature>
<dbReference type="InterPro" id="IPR036388">
    <property type="entry name" value="WH-like_DNA-bd_sf"/>
</dbReference>
<dbReference type="SUPFAM" id="SSF46785">
    <property type="entry name" value="Winged helix' DNA-binding domain"/>
    <property type="match status" value="1"/>
</dbReference>
<dbReference type="InterPro" id="IPR036005">
    <property type="entry name" value="Creatinase/aminopeptidase-like"/>
</dbReference>